<dbReference type="EMBL" id="NGJT01000019">
    <property type="protein sequence ID" value="RST91909.1"/>
    <property type="molecule type" value="Genomic_DNA"/>
</dbReference>
<protein>
    <submittedName>
        <fullName evidence="1">Uncharacterized protein</fullName>
    </submittedName>
</protein>
<organism evidence="1 2">
    <name type="scientific">Vagococcus bubulae</name>
    <dbReference type="NCBI Taxonomy" id="1977868"/>
    <lineage>
        <taxon>Bacteria</taxon>
        <taxon>Bacillati</taxon>
        <taxon>Bacillota</taxon>
        <taxon>Bacilli</taxon>
        <taxon>Lactobacillales</taxon>
        <taxon>Enterococcaceae</taxon>
        <taxon>Vagococcus</taxon>
    </lineage>
</organism>
<dbReference type="Proteomes" id="UP000288490">
    <property type="component" value="Unassembled WGS sequence"/>
</dbReference>
<keyword evidence="2" id="KW-1185">Reference proteome</keyword>
<proteinExistence type="predicted"/>
<sequence length="304" mass="35465">MTTKKFKCEYYTITHQVDNTDVGYNLLNWIDQMLELELEQRIRPYKGDNIRLEEAFYNGTYEMWFLRFMRLRTNDIPSFSGMATPSEFMDLNDDQYVSEDVSCLYDPTYDVLMIQKNMHSITPVGIKYYLNSTIEDELIDLKRIVSFDSFDRVGRAERCRTVNVRIADVEGVLEEGNLGRFRSTIGRVLQGMEQAPSPYLELTLSVGKSRDANIEEDEFNLLVQDIRDNPTVFDKAKMRIIEANETKSEMINLISDSPQDEISFEIEGRNPINFLAMMDKLGTKYCPGAERENRRMHIIQCLIR</sequence>
<evidence type="ECO:0000313" key="1">
    <source>
        <dbReference type="EMBL" id="RST91909.1"/>
    </source>
</evidence>
<dbReference type="InterPro" id="IPR046618">
    <property type="entry name" value="DUF6731"/>
</dbReference>
<dbReference type="Pfam" id="PF20505">
    <property type="entry name" value="DUF6731"/>
    <property type="match status" value="1"/>
</dbReference>
<reference evidence="1 2" key="1">
    <citation type="submission" date="2017-05" db="EMBL/GenBank/DDBJ databases">
        <title>Vagococcus spp. assemblies.</title>
        <authorList>
            <person name="Gulvik C.A."/>
        </authorList>
    </citation>
    <scope>NUCLEOTIDE SEQUENCE [LARGE SCALE GENOMIC DNA]</scope>
    <source>
        <strain evidence="1 2">SS1994</strain>
    </source>
</reference>
<dbReference type="RefSeq" id="WP_125958183.1">
    <property type="nucleotide sequence ID" value="NZ_NGJT01000019.1"/>
</dbReference>
<dbReference type="OrthoDB" id="2087884at2"/>
<evidence type="ECO:0000313" key="2">
    <source>
        <dbReference type="Proteomes" id="UP000288490"/>
    </source>
</evidence>
<accession>A0A429ZDZ6</accession>
<dbReference type="AlphaFoldDB" id="A0A429ZDZ6"/>
<name>A0A429ZDZ6_9ENTE</name>
<comment type="caution">
    <text evidence="1">The sequence shown here is derived from an EMBL/GenBank/DDBJ whole genome shotgun (WGS) entry which is preliminary data.</text>
</comment>
<gene>
    <name evidence="1" type="ORF">CBF36_09295</name>
</gene>